<evidence type="ECO:0000313" key="3">
    <source>
        <dbReference type="Proteomes" id="UP000253094"/>
    </source>
</evidence>
<dbReference type="EMBL" id="QOIL01000012">
    <property type="protein sequence ID" value="RCG28953.1"/>
    <property type="molecule type" value="Genomic_DNA"/>
</dbReference>
<protein>
    <submittedName>
        <fullName evidence="2">Uncharacterized protein</fullName>
    </submittedName>
</protein>
<evidence type="ECO:0000313" key="2">
    <source>
        <dbReference type="EMBL" id="RCG28953.1"/>
    </source>
</evidence>
<accession>A0A367FEZ1</accession>
<sequence>MDTGLVRHVLRWVPFVLRLSLLLLLLAGALLTCASRVPSARTVEQFRAAVAAGEVDRVSYRAGGVGTLINDSHDVVQMEDPHDLMTLKWSESPLVWHEVPGDITDTRGVAYTVDLLRADVGRAPVRPSLTVDSGRDSGGGIFPDWPFTFLGGEKLWWLATAWVVAFVVMLLGPPPRLANRWAWFWMFTVGQIGAILYFVLEPRPLWRGLGEVPVPEKRVEGGSGCLISIGLSVISVVLAGGIGQLVSVVLG</sequence>
<dbReference type="OrthoDB" id="4775568at2"/>
<proteinExistence type="predicted"/>
<keyword evidence="1" id="KW-0812">Transmembrane</keyword>
<evidence type="ECO:0000256" key="1">
    <source>
        <dbReference type="SAM" id="Phobius"/>
    </source>
</evidence>
<feature type="transmembrane region" description="Helical" evidence="1">
    <location>
        <begin position="12"/>
        <end position="31"/>
    </location>
</feature>
<keyword evidence="3" id="KW-1185">Reference proteome</keyword>
<name>A0A367FEZ1_9ACTN</name>
<gene>
    <name evidence="2" type="ORF">DQ384_21555</name>
</gene>
<dbReference type="AlphaFoldDB" id="A0A367FEZ1"/>
<keyword evidence="1" id="KW-1133">Transmembrane helix</keyword>
<comment type="caution">
    <text evidence="2">The sequence shown here is derived from an EMBL/GenBank/DDBJ whole genome shotgun (WGS) entry which is preliminary data.</text>
</comment>
<keyword evidence="1" id="KW-0472">Membrane</keyword>
<dbReference type="Proteomes" id="UP000253094">
    <property type="component" value="Unassembled WGS sequence"/>
</dbReference>
<dbReference type="RefSeq" id="WP_114030673.1">
    <property type="nucleotide sequence ID" value="NZ_QOIL01000012.1"/>
</dbReference>
<feature type="transmembrane region" description="Helical" evidence="1">
    <location>
        <begin position="155"/>
        <end position="175"/>
    </location>
</feature>
<feature type="transmembrane region" description="Helical" evidence="1">
    <location>
        <begin position="221"/>
        <end position="246"/>
    </location>
</feature>
<feature type="transmembrane region" description="Helical" evidence="1">
    <location>
        <begin position="181"/>
        <end position="200"/>
    </location>
</feature>
<organism evidence="2 3">
    <name type="scientific">Sphaerisporangium album</name>
    <dbReference type="NCBI Taxonomy" id="509200"/>
    <lineage>
        <taxon>Bacteria</taxon>
        <taxon>Bacillati</taxon>
        <taxon>Actinomycetota</taxon>
        <taxon>Actinomycetes</taxon>
        <taxon>Streptosporangiales</taxon>
        <taxon>Streptosporangiaceae</taxon>
        <taxon>Sphaerisporangium</taxon>
    </lineage>
</organism>
<reference evidence="2 3" key="1">
    <citation type="submission" date="2018-06" db="EMBL/GenBank/DDBJ databases">
        <title>Sphaerisporangium craniellae sp. nov., isolated from a marine sponge in the South China Sea.</title>
        <authorList>
            <person name="Li L."/>
        </authorList>
    </citation>
    <scope>NUCLEOTIDE SEQUENCE [LARGE SCALE GENOMIC DNA]</scope>
    <source>
        <strain evidence="2 3">CCTCC AA 208026</strain>
    </source>
</reference>